<organism evidence="1 2">
    <name type="scientific">Dimargaris cristalligena</name>
    <dbReference type="NCBI Taxonomy" id="215637"/>
    <lineage>
        <taxon>Eukaryota</taxon>
        <taxon>Fungi</taxon>
        <taxon>Fungi incertae sedis</taxon>
        <taxon>Zoopagomycota</taxon>
        <taxon>Kickxellomycotina</taxon>
        <taxon>Dimargaritomycetes</taxon>
        <taxon>Dimargaritales</taxon>
        <taxon>Dimargaritaceae</taxon>
        <taxon>Dimargaris</taxon>
    </lineage>
</organism>
<gene>
    <name evidence="1" type="ORF">BJ085DRAFT_29517</name>
</gene>
<reference evidence="2" key="1">
    <citation type="journal article" date="2018" name="Nat. Microbiol.">
        <title>Leveraging single-cell genomics to expand the fungal tree of life.</title>
        <authorList>
            <person name="Ahrendt S.R."/>
            <person name="Quandt C.A."/>
            <person name="Ciobanu D."/>
            <person name="Clum A."/>
            <person name="Salamov A."/>
            <person name="Andreopoulos B."/>
            <person name="Cheng J.F."/>
            <person name="Woyke T."/>
            <person name="Pelin A."/>
            <person name="Henrissat B."/>
            <person name="Reynolds N.K."/>
            <person name="Benny G.L."/>
            <person name="Smith M.E."/>
            <person name="James T.Y."/>
            <person name="Grigoriev I.V."/>
        </authorList>
    </citation>
    <scope>NUCLEOTIDE SEQUENCE [LARGE SCALE GENOMIC DNA]</scope>
    <source>
        <strain evidence="2">RSA 468</strain>
    </source>
</reference>
<dbReference type="AlphaFoldDB" id="A0A4P9ZXY3"/>
<sequence length="283" mass="32271">MIQFRLGSRYKDVLLETILRHPERPAILLRLVGETIPYQYNGTTFVYVESERVPMQTAVTKTVFSKTHFLEFAIMQGFTTTAVHLTRAFLSQDWSKPLDSQTPSITDPTAHRFNTELATTQLYQTIARALMAYGDVQSVDQLLGIAQSLGKPMDVFINVMGIWKLCLGFEDLNEWASSPPTDIDYYLISLYRPYVYQLGFHSAAYAMDRKLNQISQGYLPRYKTTGGAELLRFPENFYFREALDRQILDESAGFGIPSVFLDVNMVLKSPAGIDERGYSQHED</sequence>
<proteinExistence type="predicted"/>
<dbReference type="EMBL" id="ML002354">
    <property type="protein sequence ID" value="RKP38554.1"/>
    <property type="molecule type" value="Genomic_DNA"/>
</dbReference>
<protein>
    <submittedName>
        <fullName evidence="1">Uncharacterized protein</fullName>
    </submittedName>
</protein>
<name>A0A4P9ZXY3_9FUNG</name>
<evidence type="ECO:0000313" key="1">
    <source>
        <dbReference type="EMBL" id="RKP38554.1"/>
    </source>
</evidence>
<keyword evidence="2" id="KW-1185">Reference proteome</keyword>
<accession>A0A4P9ZXY3</accession>
<dbReference type="Proteomes" id="UP000268162">
    <property type="component" value="Unassembled WGS sequence"/>
</dbReference>
<evidence type="ECO:0000313" key="2">
    <source>
        <dbReference type="Proteomes" id="UP000268162"/>
    </source>
</evidence>